<feature type="compositionally biased region" description="Low complexity" evidence="5">
    <location>
        <begin position="120"/>
        <end position="130"/>
    </location>
</feature>
<dbReference type="Proteomes" id="UP001233271">
    <property type="component" value="Chromosome 6"/>
</dbReference>
<dbReference type="SMART" id="SM00184">
    <property type="entry name" value="RING"/>
    <property type="match status" value="1"/>
</dbReference>
<keyword evidence="8" id="KW-1185">Reference proteome</keyword>
<dbReference type="KEGG" id="ccac:CcaHIS019_0602300"/>
<gene>
    <name evidence="7" type="ORF">CcaverHIS019_0602300</name>
</gene>
<organism evidence="7 8">
    <name type="scientific">Cutaneotrichosporon cavernicola</name>
    <dbReference type="NCBI Taxonomy" id="279322"/>
    <lineage>
        <taxon>Eukaryota</taxon>
        <taxon>Fungi</taxon>
        <taxon>Dikarya</taxon>
        <taxon>Basidiomycota</taxon>
        <taxon>Agaricomycotina</taxon>
        <taxon>Tremellomycetes</taxon>
        <taxon>Trichosporonales</taxon>
        <taxon>Trichosporonaceae</taxon>
        <taxon>Cutaneotrichosporon</taxon>
    </lineage>
</organism>
<keyword evidence="1" id="KW-0479">Metal-binding</keyword>
<dbReference type="PANTHER" id="PTHR47094">
    <property type="entry name" value="ELFLESS, ISOFORM B"/>
    <property type="match status" value="1"/>
</dbReference>
<dbReference type="AlphaFoldDB" id="A0AA48L7Y6"/>
<keyword evidence="2 4" id="KW-0863">Zinc-finger</keyword>
<dbReference type="InterPro" id="IPR017907">
    <property type="entry name" value="Znf_RING_CS"/>
</dbReference>
<feature type="region of interest" description="Disordered" evidence="5">
    <location>
        <begin position="1"/>
        <end position="229"/>
    </location>
</feature>
<dbReference type="GO" id="GO:0006511">
    <property type="term" value="P:ubiquitin-dependent protein catabolic process"/>
    <property type="evidence" value="ECO:0007669"/>
    <property type="project" value="TreeGrafter"/>
</dbReference>
<accession>A0AA48L7Y6</accession>
<dbReference type="GO" id="GO:0061630">
    <property type="term" value="F:ubiquitin protein ligase activity"/>
    <property type="evidence" value="ECO:0007669"/>
    <property type="project" value="InterPro"/>
</dbReference>
<evidence type="ECO:0000313" key="8">
    <source>
        <dbReference type="Proteomes" id="UP001233271"/>
    </source>
</evidence>
<dbReference type="GO" id="GO:0033768">
    <property type="term" value="C:SUMO-targeted ubiquitin ligase complex"/>
    <property type="evidence" value="ECO:0007669"/>
    <property type="project" value="TreeGrafter"/>
</dbReference>
<evidence type="ECO:0000259" key="6">
    <source>
        <dbReference type="PROSITE" id="PS50089"/>
    </source>
</evidence>
<protein>
    <recommendedName>
        <fullName evidence="6">RING-type domain-containing protein</fullName>
    </recommendedName>
</protein>
<evidence type="ECO:0000256" key="4">
    <source>
        <dbReference type="PROSITE-ProRule" id="PRU00175"/>
    </source>
</evidence>
<evidence type="ECO:0000256" key="2">
    <source>
        <dbReference type="ARBA" id="ARBA00022771"/>
    </source>
</evidence>
<feature type="compositionally biased region" description="Low complexity" evidence="5">
    <location>
        <begin position="181"/>
        <end position="205"/>
    </location>
</feature>
<proteinExistence type="predicted"/>
<evidence type="ECO:0000256" key="1">
    <source>
        <dbReference type="ARBA" id="ARBA00022723"/>
    </source>
</evidence>
<evidence type="ECO:0000313" key="7">
    <source>
        <dbReference type="EMBL" id="BEI93771.1"/>
    </source>
</evidence>
<feature type="compositionally biased region" description="Polar residues" evidence="5">
    <location>
        <begin position="162"/>
        <end position="180"/>
    </location>
</feature>
<dbReference type="EMBL" id="AP028217">
    <property type="protein sequence ID" value="BEI93771.1"/>
    <property type="molecule type" value="Genomic_DNA"/>
</dbReference>
<dbReference type="InterPro" id="IPR049627">
    <property type="entry name" value="SLX8"/>
</dbReference>
<name>A0AA48L7Y6_9TREE</name>
<dbReference type="CDD" id="cd16449">
    <property type="entry name" value="RING-HC"/>
    <property type="match status" value="1"/>
</dbReference>
<dbReference type="InterPro" id="IPR013083">
    <property type="entry name" value="Znf_RING/FYVE/PHD"/>
</dbReference>
<dbReference type="PROSITE" id="PS50089">
    <property type="entry name" value="ZF_RING_2"/>
    <property type="match status" value="1"/>
</dbReference>
<dbReference type="PROSITE" id="PS00518">
    <property type="entry name" value="ZF_RING_1"/>
    <property type="match status" value="1"/>
</dbReference>
<dbReference type="GO" id="GO:0008270">
    <property type="term" value="F:zinc ion binding"/>
    <property type="evidence" value="ECO:0007669"/>
    <property type="project" value="UniProtKB-KW"/>
</dbReference>
<dbReference type="GO" id="GO:0140082">
    <property type="term" value="F:SUMO-ubiquitin ligase activity"/>
    <property type="evidence" value="ECO:0007669"/>
    <property type="project" value="TreeGrafter"/>
</dbReference>
<dbReference type="InterPro" id="IPR027370">
    <property type="entry name" value="Znf-RING_euk"/>
</dbReference>
<keyword evidence="3" id="KW-0862">Zinc</keyword>
<dbReference type="Gene3D" id="3.30.40.10">
    <property type="entry name" value="Zinc/RING finger domain, C3HC4 (zinc finger)"/>
    <property type="match status" value="1"/>
</dbReference>
<dbReference type="RefSeq" id="XP_060459036.1">
    <property type="nucleotide sequence ID" value="XM_060602664.1"/>
</dbReference>
<feature type="compositionally biased region" description="Low complexity" evidence="5">
    <location>
        <begin position="34"/>
        <end position="48"/>
    </location>
</feature>
<dbReference type="GeneID" id="85497641"/>
<dbReference type="PANTHER" id="PTHR47094:SF1">
    <property type="entry name" value="RING-TYPE E3 UBIQUITIN TRANSFERASE"/>
    <property type="match status" value="1"/>
</dbReference>
<feature type="compositionally biased region" description="Basic and acidic residues" evidence="5">
    <location>
        <begin position="1"/>
        <end position="15"/>
    </location>
</feature>
<feature type="domain" description="RING-type" evidence="6">
    <location>
        <begin position="274"/>
        <end position="315"/>
    </location>
</feature>
<sequence>MPHPPDRDPRYDRHLAPTLADVPLNPRRRLRDGTASASVSSRSSSRSARGTKRTRSVLSDSEADVTTNAEASRRLPVLHPRLPRPDDVEGSDAGPSQPLDVEDERRSRSRSRSAQQMSSPGAEEGPAAPEQPEPEDGGTVSSDDEPLRRSRFPSLLGAEGTTHGSSDPHPNNTIESDLTENSGSGSNSNRSPSPTSTSTSSGPRYTTREKGKGRAIPRGLIDVSDSDDDDMVDESIQFIESRAAPPIDITDDYDEQEPPEAAIDEESAISAFTCPICFMAPTAPALTPCGHVMCYGCLHQSMVAAMGRLPNPYPRFSPRRRGRKPKRSPFADLGAGGRYIPPAKWTEETIREAWSASQDDRYRRQLIRDGLSAADIEATLKLVRDGRDDSVKHPLEGLWDLGNNRWVIEGDCPVCRKPIPGGLGPLEYRLGHVVLLEARIARAGEPEILSLV</sequence>
<evidence type="ECO:0000256" key="3">
    <source>
        <dbReference type="ARBA" id="ARBA00022833"/>
    </source>
</evidence>
<dbReference type="GO" id="GO:0032183">
    <property type="term" value="F:SUMO binding"/>
    <property type="evidence" value="ECO:0007669"/>
    <property type="project" value="TreeGrafter"/>
</dbReference>
<dbReference type="Pfam" id="PF13445">
    <property type="entry name" value="zf-RING_UBOX"/>
    <property type="match status" value="1"/>
</dbReference>
<evidence type="ECO:0000256" key="5">
    <source>
        <dbReference type="SAM" id="MobiDB-lite"/>
    </source>
</evidence>
<dbReference type="InterPro" id="IPR001841">
    <property type="entry name" value="Znf_RING"/>
</dbReference>
<dbReference type="SUPFAM" id="SSF57850">
    <property type="entry name" value="RING/U-box"/>
    <property type="match status" value="1"/>
</dbReference>
<reference evidence="7" key="1">
    <citation type="journal article" date="2023" name="BMC Genomics">
        <title>Chromosome-level genome assemblies of Cutaneotrichosporon spp. (Trichosporonales, Basidiomycota) reveal imbalanced evolution between nucleotide sequences and chromosome synteny.</title>
        <authorList>
            <person name="Kobayashi Y."/>
            <person name="Kayamori A."/>
            <person name="Aoki K."/>
            <person name="Shiwa Y."/>
            <person name="Matsutani M."/>
            <person name="Fujita N."/>
            <person name="Sugita T."/>
            <person name="Iwasaki W."/>
            <person name="Tanaka N."/>
            <person name="Takashima M."/>
        </authorList>
    </citation>
    <scope>NUCLEOTIDE SEQUENCE</scope>
    <source>
        <strain evidence="7">HIS019</strain>
    </source>
</reference>